<keyword evidence="1" id="KW-0805">Transcription regulation</keyword>
<dbReference type="PANTHER" id="PTHR33164:SF104">
    <property type="entry name" value="TRANSCRIPTIONAL REGULATORY PROTEIN"/>
    <property type="match status" value="1"/>
</dbReference>
<dbReference type="PANTHER" id="PTHR33164">
    <property type="entry name" value="TRANSCRIPTIONAL REGULATOR, MARR FAMILY"/>
    <property type="match status" value="1"/>
</dbReference>
<feature type="domain" description="HTH marR-type" evidence="4">
    <location>
        <begin position="8"/>
        <end position="142"/>
    </location>
</feature>
<evidence type="ECO:0000313" key="6">
    <source>
        <dbReference type="Proteomes" id="UP000707352"/>
    </source>
</evidence>
<dbReference type="SMART" id="SM00347">
    <property type="entry name" value="HTH_MARR"/>
    <property type="match status" value="1"/>
</dbReference>
<evidence type="ECO:0000256" key="2">
    <source>
        <dbReference type="ARBA" id="ARBA00023125"/>
    </source>
</evidence>
<evidence type="ECO:0000313" key="5">
    <source>
        <dbReference type="EMBL" id="NIX78045.1"/>
    </source>
</evidence>
<evidence type="ECO:0000256" key="3">
    <source>
        <dbReference type="ARBA" id="ARBA00023163"/>
    </source>
</evidence>
<name>A0ABX0VGV5_9HYPH</name>
<keyword evidence="6" id="KW-1185">Reference proteome</keyword>
<dbReference type="PROSITE" id="PS50995">
    <property type="entry name" value="HTH_MARR_2"/>
    <property type="match status" value="1"/>
</dbReference>
<protein>
    <submittedName>
        <fullName evidence="5">Winged helix-turn-helix transcriptional regulator</fullName>
    </submittedName>
</protein>
<dbReference type="RefSeq" id="WP_167673963.1">
    <property type="nucleotide sequence ID" value="NZ_JAATJS010000006.1"/>
</dbReference>
<organism evidence="5 6">
    <name type="scientific">Microvirga terricola</name>
    <dbReference type="NCBI Taxonomy" id="2719797"/>
    <lineage>
        <taxon>Bacteria</taxon>
        <taxon>Pseudomonadati</taxon>
        <taxon>Pseudomonadota</taxon>
        <taxon>Alphaproteobacteria</taxon>
        <taxon>Hyphomicrobiales</taxon>
        <taxon>Methylobacteriaceae</taxon>
        <taxon>Microvirga</taxon>
    </lineage>
</organism>
<dbReference type="Gene3D" id="1.10.10.10">
    <property type="entry name" value="Winged helix-like DNA-binding domain superfamily/Winged helix DNA-binding domain"/>
    <property type="match status" value="1"/>
</dbReference>
<dbReference type="InterPro" id="IPR000835">
    <property type="entry name" value="HTH_MarR-typ"/>
</dbReference>
<dbReference type="Proteomes" id="UP000707352">
    <property type="component" value="Unassembled WGS sequence"/>
</dbReference>
<keyword evidence="3" id="KW-0804">Transcription</keyword>
<dbReference type="InterPro" id="IPR036388">
    <property type="entry name" value="WH-like_DNA-bd_sf"/>
</dbReference>
<dbReference type="InterPro" id="IPR036390">
    <property type="entry name" value="WH_DNA-bd_sf"/>
</dbReference>
<dbReference type="EMBL" id="JAATJS010000006">
    <property type="protein sequence ID" value="NIX78045.1"/>
    <property type="molecule type" value="Genomic_DNA"/>
</dbReference>
<dbReference type="InterPro" id="IPR023187">
    <property type="entry name" value="Tscrpt_reg_MarR-type_CS"/>
</dbReference>
<dbReference type="Pfam" id="PF12802">
    <property type="entry name" value="MarR_2"/>
    <property type="match status" value="1"/>
</dbReference>
<gene>
    <name evidence="5" type="ORF">HB375_15715</name>
</gene>
<comment type="caution">
    <text evidence="5">The sequence shown here is derived from an EMBL/GenBank/DDBJ whole genome shotgun (WGS) entry which is preliminary data.</text>
</comment>
<dbReference type="PRINTS" id="PR00598">
    <property type="entry name" value="HTHMARR"/>
</dbReference>
<dbReference type="PROSITE" id="PS01117">
    <property type="entry name" value="HTH_MARR_1"/>
    <property type="match status" value="1"/>
</dbReference>
<proteinExistence type="predicted"/>
<reference evidence="5 6" key="1">
    <citation type="submission" date="2020-03" db="EMBL/GenBank/DDBJ databases">
        <title>The genome sequence of Microvirga sp. c23x22.</title>
        <authorList>
            <person name="Zhang X."/>
        </authorList>
    </citation>
    <scope>NUCLEOTIDE SEQUENCE [LARGE SCALE GENOMIC DNA]</scope>
    <source>
        <strain evidence="6">c23x22</strain>
    </source>
</reference>
<sequence length="142" mass="16600">MQRPSEAVVDLWIRLNCAQRRLRANIEADLKKAGLPSLDWYSVLLHLKRVECGRLSPREIEEGLLFEQYNLSRLLDRMEKEGLVRRIPYPGDKRRQLIEITDKGRGLQKRMWLIYGAAIDRFLGARLDEGQVEQLSTLLSRL</sequence>
<dbReference type="SUPFAM" id="SSF46785">
    <property type="entry name" value="Winged helix' DNA-binding domain"/>
    <property type="match status" value="1"/>
</dbReference>
<evidence type="ECO:0000259" key="4">
    <source>
        <dbReference type="PROSITE" id="PS50995"/>
    </source>
</evidence>
<keyword evidence="2" id="KW-0238">DNA-binding</keyword>
<dbReference type="InterPro" id="IPR039422">
    <property type="entry name" value="MarR/SlyA-like"/>
</dbReference>
<evidence type="ECO:0000256" key="1">
    <source>
        <dbReference type="ARBA" id="ARBA00023015"/>
    </source>
</evidence>
<accession>A0ABX0VGV5</accession>